<dbReference type="Pfam" id="PF26168">
    <property type="entry name" value="Glyco_transf_N"/>
    <property type="match status" value="1"/>
</dbReference>
<evidence type="ECO:0000256" key="4">
    <source>
        <dbReference type="RuleBase" id="RU003718"/>
    </source>
</evidence>
<evidence type="ECO:0000256" key="2">
    <source>
        <dbReference type="ARBA" id="ARBA00022679"/>
    </source>
</evidence>
<keyword evidence="2 4" id="KW-0808">Transferase</keyword>
<keyword evidence="4" id="KW-0328">Glycosyltransferase</keyword>
<keyword evidence="8" id="KW-1185">Reference proteome</keyword>
<name>A0ABD1RU53_9LAMI</name>
<comment type="catalytic activity">
    <reaction evidence="3">
        <text>7-deoxyloganetin + UDP-alpha-D-glucose = 7-deoxyloganin + UDP + H(+)</text>
        <dbReference type="Rhea" id="RHEA:39899"/>
        <dbReference type="ChEBI" id="CHEBI:15378"/>
        <dbReference type="ChEBI" id="CHEBI:18370"/>
        <dbReference type="ChEBI" id="CHEBI:58223"/>
        <dbReference type="ChEBI" id="CHEBI:58885"/>
        <dbReference type="ChEBI" id="CHEBI:76849"/>
        <dbReference type="EC" id="2.4.1.324"/>
    </reaction>
</comment>
<dbReference type="EMBL" id="JBFOLK010000008">
    <property type="protein sequence ID" value="KAL2491848.1"/>
    <property type="molecule type" value="Genomic_DNA"/>
</dbReference>
<dbReference type="Gene3D" id="3.40.50.2000">
    <property type="entry name" value="Glycogen Phosphorylase B"/>
    <property type="match status" value="2"/>
</dbReference>
<organism evidence="7 8">
    <name type="scientific">Abeliophyllum distichum</name>
    <dbReference type="NCBI Taxonomy" id="126358"/>
    <lineage>
        <taxon>Eukaryota</taxon>
        <taxon>Viridiplantae</taxon>
        <taxon>Streptophyta</taxon>
        <taxon>Embryophyta</taxon>
        <taxon>Tracheophyta</taxon>
        <taxon>Spermatophyta</taxon>
        <taxon>Magnoliopsida</taxon>
        <taxon>eudicotyledons</taxon>
        <taxon>Gunneridae</taxon>
        <taxon>Pentapetalae</taxon>
        <taxon>asterids</taxon>
        <taxon>lamiids</taxon>
        <taxon>Lamiales</taxon>
        <taxon>Oleaceae</taxon>
        <taxon>Forsythieae</taxon>
        <taxon>Abeliophyllum</taxon>
    </lineage>
</organism>
<evidence type="ECO:0000256" key="3">
    <source>
        <dbReference type="ARBA" id="ARBA00051003"/>
    </source>
</evidence>
<dbReference type="SUPFAM" id="SSF53756">
    <property type="entry name" value="UDP-Glycosyltransferase/glycogen phosphorylase"/>
    <property type="match status" value="1"/>
</dbReference>
<evidence type="ECO:0000256" key="1">
    <source>
        <dbReference type="ARBA" id="ARBA00009995"/>
    </source>
</evidence>
<feature type="domain" description="Glycosyltransferase N-terminal" evidence="6">
    <location>
        <begin position="8"/>
        <end position="65"/>
    </location>
</feature>
<protein>
    <recommendedName>
        <fullName evidence="5">Glycosyltransferase</fullName>
        <ecNumber evidence="5">2.4.1.-</ecNumber>
    </recommendedName>
</protein>
<accession>A0ABD1RU53</accession>
<dbReference type="Proteomes" id="UP001604336">
    <property type="component" value="Unassembled WGS sequence"/>
</dbReference>
<evidence type="ECO:0000313" key="7">
    <source>
        <dbReference type="EMBL" id="KAL2491848.1"/>
    </source>
</evidence>
<evidence type="ECO:0000259" key="6">
    <source>
        <dbReference type="Pfam" id="PF26168"/>
    </source>
</evidence>
<proteinExistence type="inferred from homology"/>
<dbReference type="Pfam" id="PF00201">
    <property type="entry name" value="UDPGT"/>
    <property type="match status" value="1"/>
</dbReference>
<dbReference type="InterPro" id="IPR058980">
    <property type="entry name" value="Glyco_transf_N"/>
</dbReference>
<dbReference type="PANTHER" id="PTHR11926">
    <property type="entry name" value="GLUCOSYL/GLUCURONOSYL TRANSFERASES"/>
    <property type="match status" value="1"/>
</dbReference>
<evidence type="ECO:0000313" key="8">
    <source>
        <dbReference type="Proteomes" id="UP001604336"/>
    </source>
</evidence>
<dbReference type="InterPro" id="IPR035595">
    <property type="entry name" value="UDP_glycos_trans_CS"/>
</dbReference>
<dbReference type="PROSITE" id="PS00375">
    <property type="entry name" value="UDPGT"/>
    <property type="match status" value="1"/>
</dbReference>
<gene>
    <name evidence="7" type="ORF">Adt_27476</name>
</gene>
<dbReference type="InterPro" id="IPR002213">
    <property type="entry name" value="UDP_glucos_trans"/>
</dbReference>
<dbReference type="AlphaFoldDB" id="A0ABD1RU53"/>
<evidence type="ECO:0000256" key="5">
    <source>
        <dbReference type="RuleBase" id="RU362057"/>
    </source>
</evidence>
<dbReference type="CDD" id="cd03784">
    <property type="entry name" value="GT1_Gtf-like"/>
    <property type="match status" value="1"/>
</dbReference>
<sequence>MEWKPHAVCIPLPAQGHINPMLKLAKLLHSTGFHITFVHTEFNYERLVKTRDEASMKGVEDFQFVTVSDGLPESNPRGILDLPALCVSMPTHCKNSFRKLIEKLNSSPDVPPVTCVVSDGVMSFTLEVARDFNIPEILFFTPSACGMWGYLHFDQLLQKGYFPFKDESWLSNGYLDTIIDWIPAMKGIRLKDLPTFIRTTNKDDTMFNYNLESVNNALKTGSIILNTFDDLEQEVLGAMKSKFHNIYTIGPLSLLSEQIISCEAKLKSIEASLWKEDEKCLEWLDKRDARSVVYVNYGSLIIMTPKQLREFAWGLANSRYSFLWVIRPNLVNGGTEIISQDFLDEIKDRGLILDWCPQEKVVGHPSIGGFLTHCGWNSILESISHGVPMICWPFFAEQQMNSLYLCTKWGIGMEIDTDVKREEVEGLVRELMDGKMGKEMREKAMELKKRAQRATKQGGSSYINFDLLLQHLKGEPVDLCNLWKYISFGIC</sequence>
<dbReference type="GO" id="GO:0035251">
    <property type="term" value="F:UDP-glucosyltransferase activity"/>
    <property type="evidence" value="ECO:0007669"/>
    <property type="project" value="UniProtKB-ARBA"/>
</dbReference>
<reference evidence="8" key="1">
    <citation type="submission" date="2024-07" db="EMBL/GenBank/DDBJ databases">
        <title>Two chromosome-level genome assemblies of Korean endemic species Abeliophyllum distichum and Forsythia ovata (Oleaceae).</title>
        <authorList>
            <person name="Jang H."/>
        </authorList>
    </citation>
    <scope>NUCLEOTIDE SEQUENCE [LARGE SCALE GENOMIC DNA]</scope>
</reference>
<comment type="caution">
    <text evidence="7">The sequence shown here is derived from an EMBL/GenBank/DDBJ whole genome shotgun (WGS) entry which is preliminary data.</text>
</comment>
<dbReference type="PANTHER" id="PTHR11926:SF1283">
    <property type="entry name" value="GLYCOSYLTRANSFERASE"/>
    <property type="match status" value="1"/>
</dbReference>
<comment type="similarity">
    <text evidence="1 4">Belongs to the UDP-glycosyltransferase family.</text>
</comment>
<dbReference type="FunFam" id="3.40.50.2000:FF:000055">
    <property type="entry name" value="Glycosyltransferase"/>
    <property type="match status" value="1"/>
</dbReference>
<dbReference type="FunFam" id="3.40.50.2000:FF:000027">
    <property type="entry name" value="Glycosyltransferase"/>
    <property type="match status" value="1"/>
</dbReference>
<dbReference type="EC" id="2.4.1.-" evidence="5"/>